<sequence>MLEADDGSCSSYGYCTKEKNVWDIGADSCPAYYDTCTAYKNTRTGNAASYLARTIDFDACDASTVGCRAYSTEKDANGNWYSRVESQLALKEFGRNQTIHFNERISQYTCSSADQGCTAFYPAQRNPNDFNRFALGIDGLYHRDNDAEFTYLKKAPDYLGCYDINPATTEIDWPQTISDFAFLPQGDACDPYVSACLPSEVGCDAYTPVTSGFGPTVPAIVGNNFCAAECVGYETYRQIGYDSAEVNRQGFEPGIFPLYFIADSPTAEECSAQYVGCDEFTNIDARTQGGESLEYYTDLRYCAQKTDTNEKTYYTWEGSVEDGYVLRTHTVLQVEQDRQQYLSVINPELVGNSGQSERVEDYFALGSPAYADDVKEILEDMYARCNVQSYTNSLNNYPIDQADPDCRAFYDDQAHIFYRLESQLVSVSDSCKPLRKTDSHLAYDGALTNAVSNLPFPQEGQPNLCQQKGGLWADDLSDELPGEPVCQRCVKGGSYINGACVYMALPDESNACPASANNCRLYVGNTSNDVRQLLNQQGDIFEPISDGPQSLLEAKQGWYPQAGLSVVGESVQVGQHSLQIASSQARRTLDLGTVEEDSLYELSFWARGTPQNLSIYFEQVDPIAIQPADHVPCVVDTDNGDNPYQAGLAGSADANIETQLADQCVPGGNNLLEAYCENGIIKHKVYTCGNGCSDGACAVGSAEPLVCNGVDTDGDDVLVDGVAAEDDFFGDQCLGERYLRESYCESDLFVQTLYECAEGCGNDTCNALPLTDVDFNRHPVPLDSFTFDPILNTEEPVSISDRWREYRFGPVQFSGDPEKLISLVIDRIPTDDQSSLLYLDNVRLTRVQDRKYLIKDSWKYNDLDVPTSCDATPNDGLPGAALGCREYTDSANNLMALTGFEQLCRAEAVGCSPVFDTYNTIDGTDQAAMQLFNVFCELPNGDTGPQTCSATVNFETYSCTVIPEERGCYIKGMIPVPNSSYVRFATDGAILTGLSPETLTSPGILSVNQSSVVIPADPAENDPVYMSIRPEVMCDDGAMGCQALGLESQNVNIDEDSSFSYQDILFLNQPDRYLGSEGVLCRDDVIGCSEFSSGATINYFKDPEITGNAICEYKPADQRSTNEAQQFGWFIKNVGMCSNDSALLCTSSNQCGAEDATCDNVGNVPCYGDFLQRGGEFGLWSNNSSLYDGYVGSCEPQYNGCVELVDHADTDNGTNLAGTSYHVIYNDKLQQKIAECADLGVSVREGCVLFDRTDVPNKLFDTTETYLRSEKKFDDRYGFVPAITQGNLDANILLKVDRDRECAEWLACRNSLRHIDESGKPIDLCYEYRACRDTVPGVACTDWVDPGSDSLGAEQLTEDAYVTRDTSWYGQEYTGLSLFEKFQIKDFSYITFDSRKEVQYLVYEIPSYFFDPPTDPNDIDYSGSGCFVNDIPKRDWLQCGFDSNGRCYEGQCIYPMEGAFPQDAALSQNDNEDELVRAEQDALQYLTGGSCKVFPQKDAPFPLKDSIILGEDVVQNADTPNSGQRRIFTEKNSLFSAANICQEGNCSCEYTKVSYGNSLVDYWPLTRPENSLSIPDGICQGGEKAGQPCSIDAHCDVVHEATGNNPRLVVPGQCSKKDKQETYVGQLGYCLEYDLSRPINGAETEFACLTWLPIDVSASNVDVYNLHPEAGYYPPIDASENAGGEVYCVDSNSHGAYTYDSQYTNANVLSSATNYVEDHPLDVWSNLLRQSNYVSDTQGIAQDKGIAYLYGAVQKYAWGRFGTDAVVFQVHDANEYEAWVNGNRQWYKRRWDGNAIVDDENQEQSGFHPSTELDFSGGAIYDLSTRVAVNLADIKKIDFLPVFVPPLKVASSNNESTANDVECAIYRNIAYSRWKNTGTGYTIQDIAIDFDAMAGEDNAVQSQTVDAQIVIANGDANPFLNFFSNEDWQPAALDLSGETALPLYTFKHTFDNGQTRFGYLLLWDYCYYHPYRGYSNVCSSAHVALVRNGQDIQRSFVQTLSATPVDQLDGMIDADFGYLAVMMDFDADGNYIDIYKKQRNPDNNSNNGCVQNEAVLDRIPSNGYFASVIELKPRCTDFVEVYDGNAGPSSGTNKAWTDRVWSGAVQSSSQLRMFQTDGIETVQRDMNLRPFGSTQLTGDDLDQYSRLREYLLDDSQNDGIPYACNASLINGKEEFKRHEQLFANAFMCSSLSADPVSSGGYGSYPGSDVELRQVVFDNVYDNSVSVLQQLFAKSYNRVQVGHEEFISLQAPDTASYDLAAGIGSATAPRIFSVNPYTCFSSRDGDRCSVGQEHNITVNQRNGLLGYDYDGDGRDDEDRDRDGEVDDLVADVSYSVVVNFFAYADHNQMPIRRVLVDWQDGSRILDQKGFYKNRKPLCAPSETEPIGECAIATEINFDERIREPLGFSCAEDSDCEDLDNIPSCREFADQLEAESPNNSEFSCSENGPNPLTNYRVSCERPNSVPSFGDVPRACEQTYFTFTHSYTCHPGDADRTVR</sequence>
<feature type="non-terminal residue" evidence="1">
    <location>
        <position position="2496"/>
    </location>
</feature>
<dbReference type="EMBL" id="PFBW01000111">
    <property type="protein sequence ID" value="PIR77418.1"/>
    <property type="molecule type" value="Genomic_DNA"/>
</dbReference>
<reference evidence="2" key="1">
    <citation type="submission" date="2017-09" db="EMBL/GenBank/DDBJ databases">
        <title>Depth-based differentiation of microbial function through sediment-hosted aquifers and enrichment of novel symbionts in the deep terrestrial subsurface.</title>
        <authorList>
            <person name="Probst A.J."/>
            <person name="Ladd B."/>
            <person name="Jarett J.K."/>
            <person name="Geller-Mcgrath D.E."/>
            <person name="Sieber C.M.K."/>
            <person name="Emerson J.B."/>
            <person name="Anantharaman K."/>
            <person name="Thomas B.C."/>
            <person name="Malmstrom R."/>
            <person name="Stieglmeier M."/>
            <person name="Klingl A."/>
            <person name="Woyke T."/>
            <person name="Ryan C.M."/>
            <person name="Banfield J.F."/>
        </authorList>
    </citation>
    <scope>NUCLEOTIDE SEQUENCE [LARGE SCALE GENOMIC DNA]</scope>
</reference>
<gene>
    <name evidence="1" type="ORF">COU30_02565</name>
</gene>
<evidence type="ECO:0000313" key="1">
    <source>
        <dbReference type="EMBL" id="PIR77418.1"/>
    </source>
</evidence>
<protein>
    <submittedName>
        <fullName evidence="1">Uncharacterized protein</fullName>
    </submittedName>
</protein>
<accession>A0A2M6P163</accession>
<name>A0A2M6P163_9BACT</name>
<dbReference type="Proteomes" id="UP000228528">
    <property type="component" value="Unassembled WGS sequence"/>
</dbReference>
<organism evidence="1 2">
    <name type="scientific">Candidatus Magasanikbacteria bacterium CG10_big_fil_rev_8_21_14_0_10_38_6</name>
    <dbReference type="NCBI Taxonomy" id="1974647"/>
    <lineage>
        <taxon>Bacteria</taxon>
        <taxon>Candidatus Magasanikiibacteriota</taxon>
    </lineage>
</organism>
<evidence type="ECO:0000313" key="2">
    <source>
        <dbReference type="Proteomes" id="UP000228528"/>
    </source>
</evidence>
<proteinExistence type="predicted"/>
<comment type="caution">
    <text evidence="1">The sequence shown here is derived from an EMBL/GenBank/DDBJ whole genome shotgun (WGS) entry which is preliminary data.</text>
</comment>